<comment type="caution">
    <text evidence="1">The sequence shown here is derived from an EMBL/GenBank/DDBJ whole genome shotgun (WGS) entry which is preliminary data.</text>
</comment>
<evidence type="ECO:0000313" key="1">
    <source>
        <dbReference type="EMBL" id="OPA73329.1"/>
    </source>
</evidence>
<reference evidence="1 2" key="1">
    <citation type="submission" date="2017-01" db="EMBL/GenBank/DDBJ databases">
        <title>Genome analysis of Paenibacillus selenitrireducens ES3-24.</title>
        <authorList>
            <person name="Xu D."/>
            <person name="Yao R."/>
            <person name="Zheng S."/>
        </authorList>
    </citation>
    <scope>NUCLEOTIDE SEQUENCE [LARGE SCALE GENOMIC DNA]</scope>
    <source>
        <strain evidence="1 2">ES3-24</strain>
    </source>
</reference>
<sequence length="90" mass="10298">MTLVNEEALFIQQDLKDLNAILEMRFGEVPAEVLDIMTNIRDLNRLQRLILVACNTPDWKVFVEELQEGEGAYRLTGERFNPLGMTSNEG</sequence>
<protein>
    <submittedName>
        <fullName evidence="1">Uncharacterized protein</fullName>
    </submittedName>
</protein>
<dbReference type="AlphaFoldDB" id="A0A1T2X0B7"/>
<keyword evidence="2" id="KW-1185">Reference proteome</keyword>
<dbReference type="RefSeq" id="WP_078502777.1">
    <property type="nucleotide sequence ID" value="NZ_MSZX01000019.1"/>
</dbReference>
<accession>A0A1T2X0B7</accession>
<evidence type="ECO:0000313" key="2">
    <source>
        <dbReference type="Proteomes" id="UP000190188"/>
    </source>
</evidence>
<organism evidence="1 2">
    <name type="scientific">Paenibacillus selenitireducens</name>
    <dbReference type="NCBI Taxonomy" id="1324314"/>
    <lineage>
        <taxon>Bacteria</taxon>
        <taxon>Bacillati</taxon>
        <taxon>Bacillota</taxon>
        <taxon>Bacilli</taxon>
        <taxon>Bacillales</taxon>
        <taxon>Paenibacillaceae</taxon>
        <taxon>Paenibacillus</taxon>
    </lineage>
</organism>
<gene>
    <name evidence="1" type="ORF">BVG16_29455</name>
</gene>
<dbReference type="EMBL" id="MSZX01000019">
    <property type="protein sequence ID" value="OPA73329.1"/>
    <property type="molecule type" value="Genomic_DNA"/>
</dbReference>
<dbReference type="OrthoDB" id="2382411at2"/>
<name>A0A1T2X0B7_9BACL</name>
<dbReference type="Proteomes" id="UP000190188">
    <property type="component" value="Unassembled WGS sequence"/>
</dbReference>
<proteinExistence type="predicted"/>
<dbReference type="STRING" id="1324314.BVG16_29455"/>